<reference evidence="9 10" key="1">
    <citation type="submission" date="2018-03" db="EMBL/GenBank/DDBJ databases">
        <authorList>
            <person name="Keele B.F."/>
        </authorList>
    </citation>
    <scope>NUCLEOTIDE SEQUENCE [LARGE SCALE GENOMIC DNA]</scope>
    <source>
        <strain evidence="9 10">IB-3</strain>
    </source>
</reference>
<dbReference type="PANTHER" id="PTHR30471:SF3">
    <property type="entry name" value="UPF0758 PROTEIN YEES-RELATED"/>
    <property type="match status" value="1"/>
</dbReference>
<dbReference type="Proteomes" id="UP000244867">
    <property type="component" value="Unassembled WGS sequence"/>
</dbReference>
<dbReference type="PROSITE" id="PS50249">
    <property type="entry name" value="MPN"/>
    <property type="match status" value="1"/>
</dbReference>
<feature type="domain" description="MPN" evidence="8">
    <location>
        <begin position="101"/>
        <end position="218"/>
    </location>
</feature>
<evidence type="ECO:0000259" key="8">
    <source>
        <dbReference type="PROSITE" id="PS50249"/>
    </source>
</evidence>
<dbReference type="PROSITE" id="PS01302">
    <property type="entry name" value="UPF0758"/>
    <property type="match status" value="1"/>
</dbReference>
<name>A0A2R7YRD4_9ACTN</name>
<dbReference type="GO" id="GO:0006508">
    <property type="term" value="P:proteolysis"/>
    <property type="evidence" value="ECO:0007669"/>
    <property type="project" value="UniProtKB-KW"/>
</dbReference>
<dbReference type="InterPro" id="IPR020891">
    <property type="entry name" value="UPF0758_CS"/>
</dbReference>
<keyword evidence="3" id="KW-0479">Metal-binding</keyword>
<evidence type="ECO:0000256" key="7">
    <source>
        <dbReference type="RuleBase" id="RU003797"/>
    </source>
</evidence>
<evidence type="ECO:0000256" key="4">
    <source>
        <dbReference type="ARBA" id="ARBA00022801"/>
    </source>
</evidence>
<keyword evidence="2" id="KW-0645">Protease</keyword>
<evidence type="ECO:0000313" key="9">
    <source>
        <dbReference type="EMBL" id="PUA78952.1"/>
    </source>
</evidence>
<dbReference type="Gene3D" id="3.40.140.10">
    <property type="entry name" value="Cytidine Deaminase, domain 2"/>
    <property type="match status" value="1"/>
</dbReference>
<dbReference type="SUPFAM" id="SSF102712">
    <property type="entry name" value="JAB1/MPN domain"/>
    <property type="match status" value="1"/>
</dbReference>
<dbReference type="InterPro" id="IPR001405">
    <property type="entry name" value="UPF0758"/>
</dbReference>
<keyword evidence="4" id="KW-0378">Hydrolase</keyword>
<dbReference type="GO" id="GO:0008237">
    <property type="term" value="F:metallopeptidase activity"/>
    <property type="evidence" value="ECO:0007669"/>
    <property type="project" value="UniProtKB-KW"/>
</dbReference>
<evidence type="ECO:0000256" key="5">
    <source>
        <dbReference type="ARBA" id="ARBA00022833"/>
    </source>
</evidence>
<dbReference type="PANTHER" id="PTHR30471">
    <property type="entry name" value="DNA REPAIR PROTEIN RADC"/>
    <property type="match status" value="1"/>
</dbReference>
<comment type="similarity">
    <text evidence="1 7">Belongs to the UPF0758 family.</text>
</comment>
<dbReference type="EMBL" id="PYXZ01000014">
    <property type="protein sequence ID" value="PUA78952.1"/>
    <property type="molecule type" value="Genomic_DNA"/>
</dbReference>
<evidence type="ECO:0000256" key="1">
    <source>
        <dbReference type="ARBA" id="ARBA00010243"/>
    </source>
</evidence>
<protein>
    <submittedName>
        <fullName evidence="9">DNA repair protein</fullName>
    </submittedName>
</protein>
<proteinExistence type="inferred from homology"/>
<gene>
    <name evidence="9" type="ORF">C7S10_21725</name>
</gene>
<evidence type="ECO:0000256" key="3">
    <source>
        <dbReference type="ARBA" id="ARBA00022723"/>
    </source>
</evidence>
<comment type="caution">
    <text evidence="9">The sequence shown here is derived from an EMBL/GenBank/DDBJ whole genome shotgun (WGS) entry which is preliminary data.</text>
</comment>
<sequence>MSIRSRTLAGDQPRERLLRLGPGALSDAELVALVAGIEAEGRDDVAVGSELILECGGLRGLAAAFPEELTRSSGIGPAGAARLLAAFELAARATDAPTHRVVDSAAAIAELVSPVLTRERREKVVVLVADAANRVLRVVPVAIGGLDSSPLPVREVLQAVLRYDGRAFALAHNHPSGDPTPSVYDRAATEAVGRAADATGLRFLDHVIVAGTSWRSVR</sequence>
<dbReference type="NCBIfam" id="TIGR00608">
    <property type="entry name" value="radc"/>
    <property type="match status" value="1"/>
</dbReference>
<dbReference type="RefSeq" id="WP_108347002.1">
    <property type="nucleotide sequence ID" value="NZ_PYXZ01000014.1"/>
</dbReference>
<accession>A0A2R7YRD4</accession>
<dbReference type="CDD" id="cd08071">
    <property type="entry name" value="MPN_DUF2466"/>
    <property type="match status" value="1"/>
</dbReference>
<dbReference type="InterPro" id="IPR025657">
    <property type="entry name" value="RadC_JAB"/>
</dbReference>
<dbReference type="AlphaFoldDB" id="A0A2R7YRD4"/>
<dbReference type="InterPro" id="IPR046778">
    <property type="entry name" value="UPF0758_N"/>
</dbReference>
<evidence type="ECO:0000256" key="2">
    <source>
        <dbReference type="ARBA" id="ARBA00022670"/>
    </source>
</evidence>
<keyword evidence="6" id="KW-0482">Metalloprotease</keyword>
<dbReference type="Pfam" id="PF04002">
    <property type="entry name" value="RadC"/>
    <property type="match status" value="1"/>
</dbReference>
<dbReference type="InterPro" id="IPR037518">
    <property type="entry name" value="MPN"/>
</dbReference>
<organism evidence="9 10">
    <name type="scientific">Nocardioides currus</name>
    <dbReference type="NCBI Taxonomy" id="2133958"/>
    <lineage>
        <taxon>Bacteria</taxon>
        <taxon>Bacillati</taxon>
        <taxon>Actinomycetota</taxon>
        <taxon>Actinomycetes</taxon>
        <taxon>Propionibacteriales</taxon>
        <taxon>Nocardioidaceae</taxon>
        <taxon>Nocardioides</taxon>
    </lineage>
</organism>
<keyword evidence="5" id="KW-0862">Zinc</keyword>
<keyword evidence="10" id="KW-1185">Reference proteome</keyword>
<dbReference type="GO" id="GO:0046872">
    <property type="term" value="F:metal ion binding"/>
    <property type="evidence" value="ECO:0007669"/>
    <property type="project" value="UniProtKB-KW"/>
</dbReference>
<evidence type="ECO:0000313" key="10">
    <source>
        <dbReference type="Proteomes" id="UP000244867"/>
    </source>
</evidence>
<dbReference type="OrthoDB" id="9801609at2"/>
<evidence type="ECO:0000256" key="6">
    <source>
        <dbReference type="ARBA" id="ARBA00023049"/>
    </source>
</evidence>
<dbReference type="Pfam" id="PF20582">
    <property type="entry name" value="UPF0758_N"/>
    <property type="match status" value="1"/>
</dbReference>